<evidence type="ECO:0000313" key="3">
    <source>
        <dbReference type="Proteomes" id="UP000664844"/>
    </source>
</evidence>
<evidence type="ECO:0000256" key="1">
    <source>
        <dbReference type="SAM" id="MobiDB-lite"/>
    </source>
</evidence>
<feature type="region of interest" description="Disordered" evidence="1">
    <location>
        <begin position="30"/>
        <end position="52"/>
    </location>
</feature>
<accession>A0ABS3FUG6</accession>
<gene>
    <name evidence="2" type="ORF">J0895_17005</name>
</gene>
<dbReference type="EMBL" id="JAFLQW010000455">
    <property type="protein sequence ID" value="MBO0350760.1"/>
    <property type="molecule type" value="Genomic_DNA"/>
</dbReference>
<evidence type="ECO:0000313" key="2">
    <source>
        <dbReference type="EMBL" id="MBO0350760.1"/>
    </source>
</evidence>
<organism evidence="2 3">
    <name type="scientific">Phormidium pseudopriestleyi FRX01</name>
    <dbReference type="NCBI Taxonomy" id="1759528"/>
    <lineage>
        <taxon>Bacteria</taxon>
        <taxon>Bacillati</taxon>
        <taxon>Cyanobacteriota</taxon>
        <taxon>Cyanophyceae</taxon>
        <taxon>Oscillatoriophycideae</taxon>
        <taxon>Oscillatoriales</taxon>
        <taxon>Oscillatoriaceae</taxon>
        <taxon>Phormidium</taxon>
    </lineage>
</organism>
<dbReference type="Proteomes" id="UP000664844">
    <property type="component" value="Unassembled WGS sequence"/>
</dbReference>
<keyword evidence="3" id="KW-1185">Reference proteome</keyword>
<name>A0ABS3FUG6_9CYAN</name>
<protein>
    <submittedName>
        <fullName evidence="2">Uncharacterized protein</fullName>
    </submittedName>
</protein>
<comment type="caution">
    <text evidence="2">The sequence shown here is derived from an EMBL/GenBank/DDBJ whole genome shotgun (WGS) entry which is preliminary data.</text>
</comment>
<sequence length="52" mass="5606">MIVIVNDGVVTRKASQPDAGKRSYAVGNRLRSGPIHAKSSQGRRATATVWLE</sequence>
<proteinExistence type="predicted"/>
<reference evidence="2 3" key="1">
    <citation type="submission" date="2021-03" db="EMBL/GenBank/DDBJ databases">
        <title>Metabolic Capacity of the Antarctic Cyanobacterium Phormidium pseudopriestleyi that Sustains Oxygenic Photosynthesis in the Presence of Hydrogen Sulfide.</title>
        <authorList>
            <person name="Lumian J.E."/>
            <person name="Jungblut A.D."/>
            <person name="Dillon M.L."/>
            <person name="Hawes I."/>
            <person name="Doran P.T."/>
            <person name="Mackey T.J."/>
            <person name="Dick G.J."/>
            <person name="Grettenberger C.L."/>
            <person name="Sumner D.Y."/>
        </authorList>
    </citation>
    <scope>NUCLEOTIDE SEQUENCE [LARGE SCALE GENOMIC DNA]</scope>
    <source>
        <strain evidence="2 3">FRX01</strain>
    </source>
</reference>